<dbReference type="Pfam" id="PF17179">
    <property type="entry name" value="Fer4_22"/>
    <property type="match status" value="1"/>
</dbReference>
<name>A0ABT2TJT3_9FIRM</name>
<dbReference type="EMBL" id="JAOQJQ010000003">
    <property type="protein sequence ID" value="MCU6762474.1"/>
    <property type="molecule type" value="Genomic_DNA"/>
</dbReference>
<proteinExistence type="predicted"/>
<dbReference type="PANTHER" id="PTHR40447">
    <property type="entry name" value="ANAEROBIC SULFITE REDUCTASE SUBUNIT A"/>
    <property type="match status" value="1"/>
</dbReference>
<dbReference type="RefSeq" id="WP_158425176.1">
    <property type="nucleotide sequence ID" value="NZ_JAOQJQ010000003.1"/>
</dbReference>
<reference evidence="5 6" key="1">
    <citation type="journal article" date="2021" name="ISME Commun">
        <title>Automated analysis of genomic sequences facilitates high-throughput and comprehensive description of bacteria.</title>
        <authorList>
            <person name="Hitch T.C.A."/>
        </authorList>
    </citation>
    <scope>NUCLEOTIDE SEQUENCE [LARGE SCALE GENOMIC DNA]</scope>
    <source>
        <strain evidence="5 6">Sanger_109</strain>
    </source>
</reference>
<keyword evidence="3" id="KW-0411">Iron-sulfur</keyword>
<keyword evidence="2" id="KW-0408">Iron</keyword>
<dbReference type="SUPFAM" id="SSF46548">
    <property type="entry name" value="alpha-helical ferredoxin"/>
    <property type="match status" value="1"/>
</dbReference>
<sequence length="331" mass="37423">MQLKKTDLDKALKILAADAGVFVPGEIENVKRFVLWEEGMEVDLTGENTVLPPKDILFPCTEKMYHYKMGKSIEIKEVVTQPKQVIFGIRPCDMRSIDCMDKVFLEKGYVDSFYSRRRDEVTLFAMGCVSVSRTCFCDSMGLDPNNAPNADVMMHDAGDSLIMEAYTQKGRDAMERLGALLTEGGEASAKTSCRLKVNMTEDLPEKLGKMFEHPIWDEVTRACIGCAACTYVCPTCYCFDIDSDNHGAEGTKYRCWDSCMFSDYSRMAGGHNPRPTKKERVRNRYLHKLSFFYDRYGQLLCTGCGRCVEKCPAHMDISTFIDKAAEVDLNE</sequence>
<dbReference type="PROSITE" id="PS00198">
    <property type="entry name" value="4FE4S_FER_1"/>
    <property type="match status" value="2"/>
</dbReference>
<accession>A0ABT2TJT3</accession>
<protein>
    <submittedName>
        <fullName evidence="5">4Fe-4S dicluster domain-containing protein</fullName>
    </submittedName>
</protein>
<comment type="caution">
    <text evidence="5">The sequence shown here is derived from an EMBL/GenBank/DDBJ whole genome shotgun (WGS) entry which is preliminary data.</text>
</comment>
<evidence type="ECO:0000313" key="6">
    <source>
        <dbReference type="Proteomes" id="UP001652442"/>
    </source>
</evidence>
<evidence type="ECO:0000256" key="2">
    <source>
        <dbReference type="ARBA" id="ARBA00023004"/>
    </source>
</evidence>
<gene>
    <name evidence="5" type="ORF">OCV88_09020</name>
</gene>
<feature type="domain" description="4Fe-4S ferredoxin-type" evidence="4">
    <location>
        <begin position="212"/>
        <end position="244"/>
    </location>
</feature>
<keyword evidence="1" id="KW-0479">Metal-binding</keyword>
<keyword evidence="6" id="KW-1185">Reference proteome</keyword>
<feature type="domain" description="4Fe-4S ferredoxin-type" evidence="4">
    <location>
        <begin position="292"/>
        <end position="323"/>
    </location>
</feature>
<evidence type="ECO:0000313" key="5">
    <source>
        <dbReference type="EMBL" id="MCU6762474.1"/>
    </source>
</evidence>
<dbReference type="InterPro" id="IPR017900">
    <property type="entry name" value="4Fe4S_Fe_S_CS"/>
</dbReference>
<evidence type="ECO:0000256" key="3">
    <source>
        <dbReference type="ARBA" id="ARBA00023014"/>
    </source>
</evidence>
<organism evidence="5 6">
    <name type="scientific">Brotonthovivens ammoniilytica</name>
    <dbReference type="NCBI Taxonomy" id="2981725"/>
    <lineage>
        <taxon>Bacteria</taxon>
        <taxon>Bacillati</taxon>
        <taxon>Bacillota</taxon>
        <taxon>Clostridia</taxon>
        <taxon>Lachnospirales</taxon>
        <taxon>Lachnospiraceae</taxon>
        <taxon>Brotonthovivens</taxon>
    </lineage>
</organism>
<dbReference type="PROSITE" id="PS51379">
    <property type="entry name" value="4FE4S_FER_2"/>
    <property type="match status" value="2"/>
</dbReference>
<evidence type="ECO:0000256" key="1">
    <source>
        <dbReference type="ARBA" id="ARBA00022723"/>
    </source>
</evidence>
<dbReference type="PANTHER" id="PTHR40447:SF1">
    <property type="entry name" value="ANAEROBIC SULFITE REDUCTASE SUBUNIT A"/>
    <property type="match status" value="1"/>
</dbReference>
<dbReference type="InterPro" id="IPR017896">
    <property type="entry name" value="4Fe4S_Fe-S-bd"/>
</dbReference>
<evidence type="ECO:0000259" key="4">
    <source>
        <dbReference type="PROSITE" id="PS51379"/>
    </source>
</evidence>
<dbReference type="Proteomes" id="UP001652442">
    <property type="component" value="Unassembled WGS sequence"/>
</dbReference>